<protein>
    <submittedName>
        <fullName evidence="2">Cell division suppressor protein YneA</fullName>
    </submittedName>
</protein>
<dbReference type="Proteomes" id="UP000190140">
    <property type="component" value="Unassembled WGS sequence"/>
</dbReference>
<dbReference type="SUPFAM" id="SSF54106">
    <property type="entry name" value="LysM domain"/>
    <property type="match status" value="1"/>
</dbReference>
<comment type="caution">
    <text evidence="2">The sequence shown here is derived from an EMBL/GenBank/DDBJ whole genome shotgun (WGS) entry which is preliminary data.</text>
</comment>
<dbReference type="GO" id="GO:0051301">
    <property type="term" value="P:cell division"/>
    <property type="evidence" value="ECO:0007669"/>
    <property type="project" value="UniProtKB-KW"/>
</dbReference>
<dbReference type="SMART" id="SM00257">
    <property type="entry name" value="LysM"/>
    <property type="match status" value="1"/>
</dbReference>
<evidence type="ECO:0000313" key="3">
    <source>
        <dbReference type="Proteomes" id="UP000190140"/>
    </source>
</evidence>
<keyword evidence="3" id="KW-1185">Reference proteome</keyword>
<name>A0A1V4IB70_9FIRM</name>
<dbReference type="EMBL" id="MZGW01000001">
    <property type="protein sequence ID" value="OPJ57163.1"/>
    <property type="molecule type" value="Genomic_DNA"/>
</dbReference>
<feature type="domain" description="LysM" evidence="1">
    <location>
        <begin position="32"/>
        <end position="82"/>
    </location>
</feature>
<proteinExistence type="predicted"/>
<dbReference type="PROSITE" id="PS51782">
    <property type="entry name" value="LYSM"/>
    <property type="match status" value="1"/>
</dbReference>
<dbReference type="Gene3D" id="3.10.350.10">
    <property type="entry name" value="LysM domain"/>
    <property type="match status" value="1"/>
</dbReference>
<dbReference type="AlphaFoldDB" id="A0A1V4IB70"/>
<evidence type="ECO:0000259" key="1">
    <source>
        <dbReference type="PROSITE" id="PS51782"/>
    </source>
</evidence>
<organism evidence="2 3">
    <name type="scientific">Alkalithermobacter paradoxus</name>
    <dbReference type="NCBI Taxonomy" id="29349"/>
    <lineage>
        <taxon>Bacteria</taxon>
        <taxon>Bacillati</taxon>
        <taxon>Bacillota</taxon>
        <taxon>Clostridia</taxon>
        <taxon>Peptostreptococcales</taxon>
        <taxon>Tepidibacteraceae</taxon>
        <taxon>Alkalithermobacter</taxon>
    </lineage>
</organism>
<keyword evidence="2" id="KW-0132">Cell division</keyword>
<sequence>MKRNYVCIILLMLLFIVNPFNLRKEDIELEFVEIQIQSGDTLWNIAREYINEKEDIRNYIYEIQKLNNLNEPYIYPGKVILIPIKKQNRL</sequence>
<keyword evidence="2" id="KW-0131">Cell cycle</keyword>
<dbReference type="STRING" id="29349.CLOTH_04460"/>
<reference evidence="2 3" key="1">
    <citation type="submission" date="2017-03" db="EMBL/GenBank/DDBJ databases">
        <title>Genome sequence of Clostridium thermoalcaliphilum DSM 7309.</title>
        <authorList>
            <person name="Poehlein A."/>
            <person name="Daniel R."/>
        </authorList>
    </citation>
    <scope>NUCLEOTIDE SEQUENCE [LARGE SCALE GENOMIC DNA]</scope>
    <source>
        <strain evidence="2 3">DSM 7309</strain>
    </source>
</reference>
<dbReference type="InterPro" id="IPR036779">
    <property type="entry name" value="LysM_dom_sf"/>
</dbReference>
<dbReference type="CDD" id="cd00118">
    <property type="entry name" value="LysM"/>
    <property type="match status" value="1"/>
</dbReference>
<accession>A0A1V4IB70</accession>
<dbReference type="InterPro" id="IPR018392">
    <property type="entry name" value="LysM"/>
</dbReference>
<dbReference type="Pfam" id="PF01476">
    <property type="entry name" value="LysM"/>
    <property type="match status" value="1"/>
</dbReference>
<dbReference type="RefSeq" id="WP_079410803.1">
    <property type="nucleotide sequence ID" value="NZ_MZGW01000001.1"/>
</dbReference>
<evidence type="ECO:0000313" key="2">
    <source>
        <dbReference type="EMBL" id="OPJ57163.1"/>
    </source>
</evidence>
<gene>
    <name evidence="2" type="primary">yneA</name>
    <name evidence="2" type="ORF">CLOTH_04460</name>
</gene>